<protein>
    <submittedName>
        <fullName evidence="4">KR-domain-containing protein</fullName>
    </submittedName>
</protein>
<dbReference type="SUPFAM" id="SSF53335">
    <property type="entry name" value="S-adenosyl-L-methionine-dependent methyltransferases"/>
    <property type="match status" value="1"/>
</dbReference>
<dbReference type="SUPFAM" id="SSF47336">
    <property type="entry name" value="ACP-like"/>
    <property type="match status" value="1"/>
</dbReference>
<dbReference type="InterPro" id="IPR057326">
    <property type="entry name" value="KR_dom"/>
</dbReference>
<dbReference type="SMART" id="SM00829">
    <property type="entry name" value="PKS_ER"/>
    <property type="match status" value="1"/>
</dbReference>
<keyword evidence="2" id="KW-0511">Multifunctional enzyme</keyword>
<dbReference type="EMBL" id="JAPZBU010000004">
    <property type="protein sequence ID" value="KAJ5407914.1"/>
    <property type="molecule type" value="Genomic_DNA"/>
</dbReference>
<gene>
    <name evidence="4" type="ORF">N7509_001797</name>
</gene>
<dbReference type="RefSeq" id="XP_056492229.1">
    <property type="nucleotide sequence ID" value="XM_056626434.1"/>
</dbReference>
<evidence type="ECO:0000313" key="4">
    <source>
        <dbReference type="EMBL" id="KAJ5407914.1"/>
    </source>
</evidence>
<sequence length="1012" mass="112124">MRILEIGAGTGAFTSIILEGLKAPAGERFDKFPGVTFKTLDITKDPLEQGLGCFDLVVASNVLHATPTLHQTLLNTRKLLKPGGYLFLQELCPEISITDSIMGLLPGWWVGHDDNRPDRPYVLPERWDKELLAAGFNGVEALSYDNVKPYHQTANMISRSPIASIPEREVGFLYSGVKDIEACIIEKAFTDDGFKITWFTLGEPLASNQNIVSLLDLGDSPFLADISEQSFTSLRNILSESSPSSILWITREAQLRNDDPRRGLILGFARSIRLEFSLRFATFEIQTLDSNILKSLIKVEQRMQDANSEDSEPDYEYAVRGENVSVCRYYPQDITTVDVAESESNRSKKLKIGTCGLMNTLEWVQEDISIPGQGEVQVDIKYIGLNFKDIMNAMGFVGQKGDIGYEATGIIRSVGPGVHHQDFKQGDPVCVLACGGVGLAAIQICRMVGAEVFATVGSELKADYLVENHSIPRENIFNSRDSGFKESTLQRTGGRGVDIVLNSLSGELLHASWETVAEFGTMIDIGKRDMMGHGMLRMRTFLANRSFFGVDLDALGINRPLEFVRILKQAMSYIEEKKVRPIHPRTIFDAADAQAAFRHMQTGQHMGKIIIKIPDDTSQLAAFKYETPLSLSPDVSYLIVGGLGGLGRATSRWMVEEGAKSLVFLSRSVELTPARKNFIEELQIMGCTIHTVAGSVANVEDVQKAIDLCPKPLAGIIQLAMTLRDHTFATMTHEAWQDSLAPKVTGTWNLYQATRESKLDFCVTFGSIVSVSGNVGQSNYAAANSFLGSFTKYARSTGYPTAVIQLGAMEDIGFVSESPELLKRCRDLSLQTLRERDLIQGLHVAIRQARLVRTVDEQQNMGSLIIGLQPMFGKRQISAYKSDRRFALYNRSDMDLDQKAPSELGRIHQFISEVARDPSILDLQSSLDLLVEEIARLVHPEEDQDESLQEAAEITIDSLMTIEIRSWLRKTIGADVPTLQITKSRNVGGLASLVIKVMKEKHSKEEGTTEKQ</sequence>
<dbReference type="InterPro" id="IPR013154">
    <property type="entry name" value="ADH-like_N"/>
</dbReference>
<dbReference type="CDD" id="cd02440">
    <property type="entry name" value="AdoMet_MTases"/>
    <property type="match status" value="1"/>
</dbReference>
<feature type="domain" description="Carrier" evidence="3">
    <location>
        <begin position="921"/>
        <end position="998"/>
    </location>
</feature>
<accession>A0A9W9W7S3</accession>
<keyword evidence="1" id="KW-0808">Transferase</keyword>
<dbReference type="CDD" id="cd05195">
    <property type="entry name" value="enoyl_red"/>
    <property type="match status" value="1"/>
</dbReference>
<dbReference type="InterPro" id="IPR011032">
    <property type="entry name" value="GroES-like_sf"/>
</dbReference>
<dbReference type="GO" id="GO:0016491">
    <property type="term" value="F:oxidoreductase activity"/>
    <property type="evidence" value="ECO:0007669"/>
    <property type="project" value="InterPro"/>
</dbReference>
<dbReference type="Gene3D" id="3.90.180.10">
    <property type="entry name" value="Medium-chain alcohol dehydrogenases, catalytic domain"/>
    <property type="match status" value="2"/>
</dbReference>
<dbReference type="PROSITE" id="PS50075">
    <property type="entry name" value="CARRIER"/>
    <property type="match status" value="1"/>
</dbReference>
<reference evidence="4" key="1">
    <citation type="submission" date="2022-12" db="EMBL/GenBank/DDBJ databases">
        <authorList>
            <person name="Petersen C."/>
        </authorList>
    </citation>
    <scope>NUCLEOTIDE SEQUENCE</scope>
    <source>
        <strain evidence="4">IBT 29677</strain>
    </source>
</reference>
<dbReference type="InterPro" id="IPR013968">
    <property type="entry name" value="PKS_KR"/>
</dbReference>
<dbReference type="GO" id="GO:0044550">
    <property type="term" value="P:secondary metabolite biosynthetic process"/>
    <property type="evidence" value="ECO:0007669"/>
    <property type="project" value="UniProtKB-ARBA"/>
</dbReference>
<dbReference type="InterPro" id="IPR050444">
    <property type="entry name" value="Polyketide_Synthase"/>
</dbReference>
<evidence type="ECO:0000256" key="1">
    <source>
        <dbReference type="ARBA" id="ARBA00022679"/>
    </source>
</evidence>
<dbReference type="Gene3D" id="3.40.50.150">
    <property type="entry name" value="Vaccinia Virus protein VP39"/>
    <property type="match status" value="1"/>
</dbReference>
<dbReference type="Proteomes" id="UP001147747">
    <property type="component" value="Unassembled WGS sequence"/>
</dbReference>
<dbReference type="InterPro" id="IPR036291">
    <property type="entry name" value="NAD(P)-bd_dom_sf"/>
</dbReference>
<dbReference type="InterPro" id="IPR009081">
    <property type="entry name" value="PP-bd_ACP"/>
</dbReference>
<dbReference type="GeneID" id="81365414"/>
<dbReference type="SMART" id="SM00822">
    <property type="entry name" value="PKS_KR"/>
    <property type="match status" value="1"/>
</dbReference>
<dbReference type="OrthoDB" id="4369512at2759"/>
<dbReference type="InterPro" id="IPR036736">
    <property type="entry name" value="ACP-like_sf"/>
</dbReference>
<comment type="caution">
    <text evidence="4">The sequence shown here is derived from an EMBL/GenBank/DDBJ whole genome shotgun (WGS) entry which is preliminary data.</text>
</comment>
<dbReference type="InterPro" id="IPR029063">
    <property type="entry name" value="SAM-dependent_MTases_sf"/>
</dbReference>
<dbReference type="InterPro" id="IPR020843">
    <property type="entry name" value="ER"/>
</dbReference>
<dbReference type="Pfam" id="PF13602">
    <property type="entry name" value="ADH_zinc_N_2"/>
    <property type="match status" value="1"/>
</dbReference>
<dbReference type="Gene3D" id="3.40.50.720">
    <property type="entry name" value="NAD(P)-binding Rossmann-like Domain"/>
    <property type="match status" value="2"/>
</dbReference>
<evidence type="ECO:0000259" key="3">
    <source>
        <dbReference type="PROSITE" id="PS50075"/>
    </source>
</evidence>
<dbReference type="Pfam" id="PF13489">
    <property type="entry name" value="Methyltransf_23"/>
    <property type="match status" value="1"/>
</dbReference>
<dbReference type="GO" id="GO:0016740">
    <property type="term" value="F:transferase activity"/>
    <property type="evidence" value="ECO:0007669"/>
    <property type="project" value="UniProtKB-KW"/>
</dbReference>
<dbReference type="PANTHER" id="PTHR45681">
    <property type="entry name" value="POLYKETIDE SYNTHASE 44-RELATED"/>
    <property type="match status" value="1"/>
</dbReference>
<dbReference type="Pfam" id="PF08659">
    <property type="entry name" value="KR"/>
    <property type="match status" value="1"/>
</dbReference>
<keyword evidence="5" id="KW-1185">Reference proteome</keyword>
<proteinExistence type="predicted"/>
<organism evidence="4 5">
    <name type="scientific">Penicillium cosmopolitanum</name>
    <dbReference type="NCBI Taxonomy" id="1131564"/>
    <lineage>
        <taxon>Eukaryota</taxon>
        <taxon>Fungi</taxon>
        <taxon>Dikarya</taxon>
        <taxon>Ascomycota</taxon>
        <taxon>Pezizomycotina</taxon>
        <taxon>Eurotiomycetes</taxon>
        <taxon>Eurotiomycetidae</taxon>
        <taxon>Eurotiales</taxon>
        <taxon>Aspergillaceae</taxon>
        <taxon>Penicillium</taxon>
    </lineage>
</organism>
<dbReference type="SUPFAM" id="SSF50129">
    <property type="entry name" value="GroES-like"/>
    <property type="match status" value="1"/>
</dbReference>
<dbReference type="AlphaFoldDB" id="A0A9W9W7S3"/>
<dbReference type="SUPFAM" id="SSF51735">
    <property type="entry name" value="NAD(P)-binding Rossmann-fold domains"/>
    <property type="match status" value="2"/>
</dbReference>
<dbReference type="PANTHER" id="PTHR45681:SF6">
    <property type="entry name" value="POLYKETIDE SYNTHASE 37"/>
    <property type="match status" value="1"/>
</dbReference>
<dbReference type="Pfam" id="PF08240">
    <property type="entry name" value="ADH_N"/>
    <property type="match status" value="1"/>
</dbReference>
<name>A0A9W9W7S3_9EURO</name>
<evidence type="ECO:0000313" key="5">
    <source>
        <dbReference type="Proteomes" id="UP001147747"/>
    </source>
</evidence>
<reference evidence="4" key="2">
    <citation type="journal article" date="2023" name="IMA Fungus">
        <title>Comparative genomic study of the Penicillium genus elucidates a diverse pangenome and 15 lateral gene transfer events.</title>
        <authorList>
            <person name="Petersen C."/>
            <person name="Sorensen T."/>
            <person name="Nielsen M.R."/>
            <person name="Sondergaard T.E."/>
            <person name="Sorensen J.L."/>
            <person name="Fitzpatrick D.A."/>
            <person name="Frisvad J.C."/>
            <person name="Nielsen K.L."/>
        </authorList>
    </citation>
    <scope>NUCLEOTIDE SEQUENCE</scope>
    <source>
        <strain evidence="4">IBT 29677</strain>
    </source>
</reference>
<evidence type="ECO:0000256" key="2">
    <source>
        <dbReference type="ARBA" id="ARBA00023268"/>
    </source>
</evidence>